<dbReference type="Proteomes" id="UP001217485">
    <property type="component" value="Unassembled WGS sequence"/>
</dbReference>
<dbReference type="EMBL" id="JAQNDK010000006">
    <property type="protein sequence ID" value="MDC0685043.1"/>
    <property type="molecule type" value="Genomic_DNA"/>
</dbReference>
<gene>
    <name evidence="1" type="ORF">POL72_45430</name>
</gene>
<evidence type="ECO:0000313" key="2">
    <source>
        <dbReference type="Proteomes" id="UP001217485"/>
    </source>
</evidence>
<reference evidence="1 2" key="1">
    <citation type="submission" date="2023-01" db="EMBL/GenBank/DDBJ databases">
        <title>Minimal conservation of predation-associated metabolite biosynthetic gene clusters underscores biosynthetic potential of Myxococcota including descriptions for ten novel species: Archangium lansinium sp. nov., Myxococcus landrumus sp. nov., Nannocystis bai.</title>
        <authorList>
            <person name="Ahearne A."/>
            <person name="Stevens C."/>
            <person name="Dowd S."/>
        </authorList>
    </citation>
    <scope>NUCLEOTIDE SEQUENCE [LARGE SCALE GENOMIC DNA]</scope>
    <source>
        <strain evidence="1 2">WIWO2</strain>
    </source>
</reference>
<dbReference type="Pfam" id="PF10604">
    <property type="entry name" value="Polyketide_cyc2"/>
    <property type="match status" value="1"/>
</dbReference>
<comment type="caution">
    <text evidence="1">The sequence shown here is derived from an EMBL/GenBank/DDBJ whole genome shotgun (WGS) entry which is preliminary data.</text>
</comment>
<sequence length="272" mass="29157">MPVRKDASGRRSVEAEVEVPGSPEEVWSAIATGPGISSWFVPSEVEEREGGTTVSHFGPGTSMDAVATITAWEPPRRFSAEAPEDMGPGGPKVATEWIVEARSGGTCVVRVVHSWFASTDDWDNQFEGHMHGWAAFFRILRLYLSHFRGQPCAAFQLMGAGSEPRSATWDALIGPLGLAGAAEGQRVSSAAGAPPFAGVVERVGPREHPELLLRLDAPAPGIAHLFALPMAGQILLPIRLYLYGDRAPAAAARDEPAWQAWMAERFPVRAPG</sequence>
<dbReference type="SUPFAM" id="SSF55961">
    <property type="entry name" value="Bet v1-like"/>
    <property type="match status" value="1"/>
</dbReference>
<dbReference type="InterPro" id="IPR019587">
    <property type="entry name" value="Polyketide_cyclase/dehydratase"/>
</dbReference>
<dbReference type="Gene3D" id="3.30.530.20">
    <property type="match status" value="1"/>
</dbReference>
<evidence type="ECO:0000313" key="1">
    <source>
        <dbReference type="EMBL" id="MDC0685043.1"/>
    </source>
</evidence>
<keyword evidence="2" id="KW-1185">Reference proteome</keyword>
<dbReference type="RefSeq" id="WP_272103160.1">
    <property type="nucleotide sequence ID" value="NZ_JAQNDK010000006.1"/>
</dbReference>
<name>A0ABT5CHC4_9BACT</name>
<protein>
    <submittedName>
        <fullName evidence="1">SRPBCC domain-containing protein</fullName>
    </submittedName>
</protein>
<proteinExistence type="predicted"/>
<organism evidence="1 2">
    <name type="scientific">Sorangium atrum</name>
    <dbReference type="NCBI Taxonomy" id="2995308"/>
    <lineage>
        <taxon>Bacteria</taxon>
        <taxon>Pseudomonadati</taxon>
        <taxon>Myxococcota</taxon>
        <taxon>Polyangia</taxon>
        <taxon>Polyangiales</taxon>
        <taxon>Polyangiaceae</taxon>
        <taxon>Sorangium</taxon>
    </lineage>
</organism>
<dbReference type="InterPro" id="IPR023393">
    <property type="entry name" value="START-like_dom_sf"/>
</dbReference>
<accession>A0ABT5CHC4</accession>
<dbReference type="CDD" id="cd07814">
    <property type="entry name" value="SRPBCC_CalC_Aha1-like"/>
    <property type="match status" value="1"/>
</dbReference>